<dbReference type="SUPFAM" id="SSF54427">
    <property type="entry name" value="NTF2-like"/>
    <property type="match status" value="1"/>
</dbReference>
<proteinExistence type="predicted"/>
<organism evidence="3 4">
    <name type="scientific">Salimicrobium jeotgali</name>
    <dbReference type="NCBI Taxonomy" id="1230341"/>
    <lineage>
        <taxon>Bacteria</taxon>
        <taxon>Bacillati</taxon>
        <taxon>Bacillota</taxon>
        <taxon>Bacilli</taxon>
        <taxon>Bacillales</taxon>
        <taxon>Bacillaceae</taxon>
        <taxon>Salimicrobium</taxon>
    </lineage>
</organism>
<evidence type="ECO:0000259" key="2">
    <source>
        <dbReference type="Pfam" id="PF14534"/>
    </source>
</evidence>
<protein>
    <recommendedName>
        <fullName evidence="2">DUF4440 domain-containing protein</fullName>
    </recommendedName>
</protein>
<feature type="domain" description="DUF4440" evidence="2">
    <location>
        <begin position="20"/>
        <end position="116"/>
    </location>
</feature>
<evidence type="ECO:0000256" key="1">
    <source>
        <dbReference type="SAM" id="Coils"/>
    </source>
</evidence>
<dbReference type="AlphaFoldDB" id="K2GDI2"/>
<reference evidence="3 4" key="1">
    <citation type="journal article" date="2012" name="J. Bacteriol.">
        <title>Draft Genome Sequence of Salimicrobium sp. Strain MJ3, Isolated from Myulchi-Jeot, Korean Fermented Seafood.</title>
        <authorList>
            <person name="Lee S.H."/>
            <person name="Jung J.Y."/>
            <person name="Jeon C.O."/>
        </authorList>
    </citation>
    <scope>NUCLEOTIDE SEQUENCE [LARGE SCALE GENOMIC DNA]</scope>
    <source>
        <strain evidence="3 4">MJ3</strain>
    </source>
</reference>
<dbReference type="Proteomes" id="UP000011746">
    <property type="component" value="Unassembled WGS sequence"/>
</dbReference>
<dbReference type="PATRIC" id="fig|1230341.3.peg.590"/>
<dbReference type="eggNOG" id="COG4994">
    <property type="taxonomic scope" value="Bacteria"/>
</dbReference>
<feature type="coiled-coil region" evidence="1">
    <location>
        <begin position="1"/>
        <end position="32"/>
    </location>
</feature>
<evidence type="ECO:0000313" key="4">
    <source>
        <dbReference type="Proteomes" id="UP000011746"/>
    </source>
</evidence>
<keyword evidence="1" id="KW-0175">Coiled coil</keyword>
<dbReference type="Pfam" id="PF14534">
    <property type="entry name" value="DUF4440"/>
    <property type="match status" value="1"/>
</dbReference>
<gene>
    <name evidence="3" type="ORF">MJ3_02822</name>
</gene>
<keyword evidence="4" id="KW-1185">Reference proteome</keyword>
<dbReference type="EMBL" id="AMPQ01000003">
    <property type="protein sequence ID" value="EKE32337.1"/>
    <property type="molecule type" value="Genomic_DNA"/>
</dbReference>
<dbReference type="InterPro" id="IPR032710">
    <property type="entry name" value="NTF2-like_dom_sf"/>
</dbReference>
<evidence type="ECO:0000313" key="3">
    <source>
        <dbReference type="EMBL" id="EKE32337.1"/>
    </source>
</evidence>
<dbReference type="InterPro" id="IPR027843">
    <property type="entry name" value="DUF4440"/>
</dbReference>
<name>K2GDI2_9BACI</name>
<dbReference type="STRING" id="1230341.AAV35_011090"/>
<dbReference type="Gene3D" id="3.10.450.50">
    <property type="match status" value="1"/>
</dbReference>
<accession>K2GDI2</accession>
<comment type="caution">
    <text evidence="3">The sequence shown here is derived from an EMBL/GenBank/DDBJ whole genome shotgun (WGS) entry which is preliminary data.</text>
</comment>
<sequence>MKRLQRGRKNMIEDLKAELKELEQAHVNIEVRASAERLGEILADDFREIGSSGIMLNKEDCLVDGVVLSEMSIHNYEVEQLAPDIVLATYYIKDETRERNTLRSSIWKRINNRWQLYFHQGTVSK</sequence>